<dbReference type="eggNOG" id="ENOG503186S">
    <property type="taxonomic scope" value="Bacteria"/>
</dbReference>
<organism evidence="1 2">
    <name type="scientific">Rhodopseudomonas palustris (strain HaA2)</name>
    <dbReference type="NCBI Taxonomy" id="316058"/>
    <lineage>
        <taxon>Bacteria</taxon>
        <taxon>Pseudomonadati</taxon>
        <taxon>Pseudomonadota</taxon>
        <taxon>Alphaproteobacteria</taxon>
        <taxon>Hyphomicrobiales</taxon>
        <taxon>Nitrobacteraceae</taxon>
        <taxon>Rhodopseudomonas</taxon>
    </lineage>
</organism>
<dbReference type="RefSeq" id="WP_011442621.1">
    <property type="nucleotide sequence ID" value="NC_007778.1"/>
</dbReference>
<evidence type="ECO:0000313" key="1">
    <source>
        <dbReference type="EMBL" id="ABD08437.1"/>
    </source>
</evidence>
<reference evidence="1 2" key="1">
    <citation type="submission" date="2006-01" db="EMBL/GenBank/DDBJ databases">
        <title>Complete sequence of Rhodopseudomonas palustris HaA2.</title>
        <authorList>
            <consortium name="US DOE Joint Genome Institute"/>
            <person name="Copeland A."/>
            <person name="Lucas S."/>
            <person name="Lapidus A."/>
            <person name="Barry K."/>
            <person name="Detter J.C."/>
            <person name="Glavina T."/>
            <person name="Hammon N."/>
            <person name="Israni S."/>
            <person name="Pitluck S."/>
            <person name="Chain P."/>
            <person name="Malfatti S."/>
            <person name="Shin M."/>
            <person name="Vergez L."/>
            <person name="Schmutz J."/>
            <person name="Larimer F."/>
            <person name="Land M."/>
            <person name="Hauser L."/>
            <person name="Pelletier D.A."/>
            <person name="Kyrpides N."/>
            <person name="Anderson I."/>
            <person name="Oda Y."/>
            <person name="Harwood C.S."/>
            <person name="Richardson P."/>
        </authorList>
    </citation>
    <scope>NUCLEOTIDE SEQUENCE [LARGE SCALE GENOMIC DNA]</scope>
    <source>
        <strain evidence="1 2">HaA2</strain>
    </source>
</reference>
<evidence type="ECO:0000313" key="2">
    <source>
        <dbReference type="Proteomes" id="UP000008809"/>
    </source>
</evidence>
<dbReference type="Proteomes" id="UP000008809">
    <property type="component" value="Chromosome"/>
</dbReference>
<keyword evidence="2" id="KW-1185">Reference proteome</keyword>
<dbReference type="HOGENOM" id="CLU_191532_0_0_5"/>
<protein>
    <submittedName>
        <fullName evidence="1">Uncharacterized protein</fullName>
    </submittedName>
</protein>
<dbReference type="KEGG" id="rpb:RPB_3743"/>
<dbReference type="AlphaFoldDB" id="Q2ITM3"/>
<dbReference type="OrthoDB" id="8021131at2"/>
<dbReference type="EMBL" id="CP000250">
    <property type="protein sequence ID" value="ABD08437.1"/>
    <property type="molecule type" value="Genomic_DNA"/>
</dbReference>
<name>Q2ITM3_RHOP2</name>
<proteinExistence type="predicted"/>
<sequence length="85" mass="9643">MTLQLAPPKSPDKIRVLCTKCRVPFREKIRNVREGTQVQCPNCNRLITFSTDSADLGVQRAFTEVRRIKNGLMLSIHRSSDDDGL</sequence>
<gene>
    <name evidence="1" type="ordered locus">RPB_3743</name>
</gene>
<accession>Q2ITM3</accession>